<evidence type="ECO:0000256" key="2">
    <source>
        <dbReference type="ARBA" id="ARBA00022723"/>
    </source>
</evidence>
<dbReference type="InterPro" id="IPR045090">
    <property type="entry name" value="Pept_M3A_M3B"/>
</dbReference>
<dbReference type="AlphaFoldDB" id="A0A6M0H7F0"/>
<keyword evidence="5 6" id="KW-0482">Metalloprotease</keyword>
<evidence type="ECO:0000259" key="7">
    <source>
        <dbReference type="Pfam" id="PF01432"/>
    </source>
</evidence>
<evidence type="ECO:0000256" key="5">
    <source>
        <dbReference type="ARBA" id="ARBA00023049"/>
    </source>
</evidence>
<dbReference type="NCBIfam" id="TIGR00181">
    <property type="entry name" value="pepF"/>
    <property type="match status" value="1"/>
</dbReference>
<comment type="function">
    <text evidence="6">Has oligopeptidase activity and degrades a variety of small bioactive peptides.</text>
</comment>
<dbReference type="EC" id="3.4.24.-" evidence="6"/>
<proteinExistence type="inferred from homology"/>
<dbReference type="GO" id="GO:0006518">
    <property type="term" value="P:peptide metabolic process"/>
    <property type="evidence" value="ECO:0007669"/>
    <property type="project" value="TreeGrafter"/>
</dbReference>
<evidence type="ECO:0000256" key="1">
    <source>
        <dbReference type="ARBA" id="ARBA00022670"/>
    </source>
</evidence>
<evidence type="ECO:0000256" key="6">
    <source>
        <dbReference type="RuleBase" id="RU368091"/>
    </source>
</evidence>
<dbReference type="Gene3D" id="1.10.287.830">
    <property type="entry name" value="putative peptidase helix hairpin domain like"/>
    <property type="match status" value="1"/>
</dbReference>
<evidence type="ECO:0000259" key="8">
    <source>
        <dbReference type="Pfam" id="PF08439"/>
    </source>
</evidence>
<dbReference type="CDD" id="cd09608">
    <property type="entry name" value="M3B_PepF"/>
    <property type="match status" value="1"/>
</dbReference>
<reference evidence="9 10" key="1">
    <citation type="submission" date="2020-02" db="EMBL/GenBank/DDBJ databases">
        <title>Genome assembly of a novel Clostridium senegalense strain.</title>
        <authorList>
            <person name="Gupta T.B."/>
            <person name="Jauregui R."/>
            <person name="Maclean P."/>
            <person name="Nawarathana A."/>
            <person name="Brightwell G."/>
        </authorList>
    </citation>
    <scope>NUCLEOTIDE SEQUENCE [LARGE SCALE GENOMIC DNA]</scope>
    <source>
        <strain evidence="9 10">AGRFS4</strain>
    </source>
</reference>
<dbReference type="InterPro" id="IPR042088">
    <property type="entry name" value="OligoPept_F_C"/>
</dbReference>
<name>A0A6M0H7F0_9CLOT</name>
<dbReference type="Proteomes" id="UP000481872">
    <property type="component" value="Unassembled WGS sequence"/>
</dbReference>
<dbReference type="GO" id="GO:0006508">
    <property type="term" value="P:proteolysis"/>
    <property type="evidence" value="ECO:0007669"/>
    <property type="project" value="UniProtKB-KW"/>
</dbReference>
<dbReference type="SUPFAM" id="SSF55486">
    <property type="entry name" value="Metalloproteases ('zincins'), catalytic domain"/>
    <property type="match status" value="1"/>
</dbReference>
<comment type="cofactor">
    <cofactor evidence="6">
        <name>Zn(2+)</name>
        <dbReference type="ChEBI" id="CHEBI:29105"/>
    </cofactor>
    <text evidence="6">Binds 1 zinc ion.</text>
</comment>
<evidence type="ECO:0000313" key="10">
    <source>
        <dbReference type="Proteomes" id="UP000481872"/>
    </source>
</evidence>
<comment type="caution">
    <text evidence="9">The sequence shown here is derived from an EMBL/GenBank/DDBJ whole genome shotgun (WGS) entry which is preliminary data.</text>
</comment>
<protein>
    <recommendedName>
        <fullName evidence="6">Oligopeptidase F</fullName>
        <ecNumber evidence="6">3.4.24.-</ecNumber>
    </recommendedName>
</protein>
<dbReference type="InterPro" id="IPR001567">
    <property type="entry name" value="Pept_M3A_M3B_dom"/>
</dbReference>
<dbReference type="InterPro" id="IPR013647">
    <property type="entry name" value="OligopepF_N_dom"/>
</dbReference>
<dbReference type="PANTHER" id="PTHR11804:SF84">
    <property type="entry name" value="SACCHAROLYSIN"/>
    <property type="match status" value="1"/>
</dbReference>
<feature type="domain" description="Peptidase M3A/M3B catalytic" evidence="7">
    <location>
        <begin position="206"/>
        <end position="585"/>
    </location>
</feature>
<dbReference type="InterPro" id="IPR004438">
    <property type="entry name" value="Peptidase_M3B"/>
</dbReference>
<dbReference type="Gene3D" id="1.20.140.70">
    <property type="entry name" value="Oligopeptidase f, N-terminal domain"/>
    <property type="match status" value="1"/>
</dbReference>
<sequence length="599" mass="70127">MDNINKVKTREEIPEKYKWNVSKMYANDELWEMDFKKAKEICPKLLNYKGKLKNSKELLNYLNSYMDASMLMENLYVYAHLRNDENQANPKYQVILDKIKTYYSEFASMNSFFIPEILSFSEDEINEIISDESGLKLYEKYLKDILEEKPHVLSEEEERILASVSNCLDAPYNTFSMLSNADMTFPKIIDEDDKEVELTEGNYSVFIRSKNRKVRESAFKVLFRTYGKFKNTFASTYTAAHKNFIFNSKTRKYNSSLESSLKPNKIPLEVYHNVVNTVNENLPSLHRYVNIKKRLLKLDDIHMYDLYVPNIDAPKFDIPYESAIDLCLKALKPLGDEYLEIFKSGINDGWVDVYENKGKRGGAYSSGSYTSMPYVLLNYTNQVNDASTLAHEMGHSIHSYYSRKNQPYIYADYVLFCAEVASITNECLFMDYLMKNETDKNKRLYLMNEQLESIRTTVFRQTMFAEFELTTHEKMENGESLSTEDLCGIYHNLNKKYFGKDMIIDEEIDMEWARIPHFYSDFYVYQYVTGFAAANSFYNIILNGENNDIEKYKNFLKSGCSDYPINILKKAGVDMTTPKPLQDTIDRFNELLDMLEKEI</sequence>
<dbReference type="RefSeq" id="WP_061994558.1">
    <property type="nucleotide sequence ID" value="NZ_JAAGPU010000037.1"/>
</dbReference>
<dbReference type="Pfam" id="PF01432">
    <property type="entry name" value="Peptidase_M3"/>
    <property type="match status" value="1"/>
</dbReference>
<feature type="domain" description="Oligopeptidase F N-terminal" evidence="8">
    <location>
        <begin position="116"/>
        <end position="185"/>
    </location>
</feature>
<dbReference type="Gene3D" id="1.10.1370.20">
    <property type="entry name" value="Oligoendopeptidase f, C-terminal domain"/>
    <property type="match status" value="1"/>
</dbReference>
<dbReference type="GO" id="GO:0004222">
    <property type="term" value="F:metalloendopeptidase activity"/>
    <property type="evidence" value="ECO:0007669"/>
    <property type="project" value="UniProtKB-UniRule"/>
</dbReference>
<keyword evidence="10" id="KW-1185">Reference proteome</keyword>
<dbReference type="PANTHER" id="PTHR11804">
    <property type="entry name" value="PROTEASE M3 THIMET OLIGOPEPTIDASE-RELATED"/>
    <property type="match status" value="1"/>
</dbReference>
<accession>A0A6M0H7F0</accession>
<keyword evidence="3 6" id="KW-0378">Hydrolase</keyword>
<dbReference type="Pfam" id="PF08439">
    <property type="entry name" value="Peptidase_M3_N"/>
    <property type="match status" value="1"/>
</dbReference>
<evidence type="ECO:0000256" key="4">
    <source>
        <dbReference type="ARBA" id="ARBA00022833"/>
    </source>
</evidence>
<dbReference type="GO" id="GO:0046872">
    <property type="term" value="F:metal ion binding"/>
    <property type="evidence" value="ECO:0007669"/>
    <property type="project" value="UniProtKB-UniRule"/>
</dbReference>
<keyword evidence="4 6" id="KW-0862">Zinc</keyword>
<gene>
    <name evidence="9" type="primary">pepF</name>
    <name evidence="9" type="ORF">G3M99_15475</name>
</gene>
<organism evidence="9 10">
    <name type="scientific">Clostridium senegalense</name>
    <dbReference type="NCBI Taxonomy" id="1465809"/>
    <lineage>
        <taxon>Bacteria</taxon>
        <taxon>Bacillati</taxon>
        <taxon>Bacillota</taxon>
        <taxon>Clostridia</taxon>
        <taxon>Eubacteriales</taxon>
        <taxon>Clostridiaceae</taxon>
        <taxon>Clostridium</taxon>
    </lineage>
</organism>
<dbReference type="EMBL" id="JAAGPU010000037">
    <property type="protein sequence ID" value="NEU06224.1"/>
    <property type="molecule type" value="Genomic_DNA"/>
</dbReference>
<keyword evidence="2 6" id="KW-0479">Metal-binding</keyword>
<comment type="similarity">
    <text evidence="6">Belongs to the peptidase M3B family.</text>
</comment>
<evidence type="ECO:0000313" key="9">
    <source>
        <dbReference type="EMBL" id="NEU06224.1"/>
    </source>
</evidence>
<evidence type="ECO:0000256" key="3">
    <source>
        <dbReference type="ARBA" id="ARBA00022801"/>
    </source>
</evidence>
<keyword evidence="1 6" id="KW-0645">Protease</keyword>